<gene>
    <name evidence="1" type="ORF">MQP27_37005</name>
</gene>
<evidence type="ECO:0000313" key="1">
    <source>
        <dbReference type="EMBL" id="MCI3276689.1"/>
    </source>
</evidence>
<sequence length="236" mass="25086">MRYMFRRYRTASIATAALAVLLLVVTTAELTARGLLHSRLAAVADRKLGQGSEVRIDGGPALLDLFERHLDAVTVSSDHATVGRIPDVSVRARLDDLHLTGDHTGTVARTHADVEVPAASLQTLATTSDGRLPVSGVRLDARADTLTLALGRGGLGQATLKPELRNGHLILRLEDAEILGNPAPGALVDRVQNDLTQRTDIAYPLDLKATSVDVTETGLRVTLAGGPSRFPTRDGI</sequence>
<dbReference type="Proteomes" id="UP001165269">
    <property type="component" value="Unassembled WGS sequence"/>
</dbReference>
<proteinExistence type="predicted"/>
<dbReference type="EMBL" id="JALDAY010000013">
    <property type="protein sequence ID" value="MCI3276689.1"/>
    <property type="molecule type" value="Genomic_DNA"/>
</dbReference>
<dbReference type="Pfam" id="PF11209">
    <property type="entry name" value="LmeA"/>
    <property type="match status" value="1"/>
</dbReference>
<organism evidence="1 2">
    <name type="scientific">Streptomyces cylindrosporus</name>
    <dbReference type="NCBI Taxonomy" id="2927583"/>
    <lineage>
        <taxon>Bacteria</taxon>
        <taxon>Bacillati</taxon>
        <taxon>Actinomycetota</taxon>
        <taxon>Actinomycetes</taxon>
        <taxon>Kitasatosporales</taxon>
        <taxon>Streptomycetaceae</taxon>
        <taxon>Streptomyces</taxon>
    </lineage>
</organism>
<evidence type="ECO:0000313" key="2">
    <source>
        <dbReference type="Proteomes" id="UP001165269"/>
    </source>
</evidence>
<dbReference type="RefSeq" id="WP_242773547.1">
    <property type="nucleotide sequence ID" value="NZ_JALDAY010000013.1"/>
</dbReference>
<protein>
    <submittedName>
        <fullName evidence="1">DUF2993 domain-containing protein</fullName>
    </submittedName>
</protein>
<accession>A0ABS9YIB5</accession>
<name>A0ABS9YIB5_9ACTN</name>
<comment type="caution">
    <text evidence="1">The sequence shown here is derived from an EMBL/GenBank/DDBJ whole genome shotgun (WGS) entry which is preliminary data.</text>
</comment>
<dbReference type="InterPro" id="IPR021373">
    <property type="entry name" value="DUF2993"/>
</dbReference>
<keyword evidence="2" id="KW-1185">Reference proteome</keyword>
<reference evidence="1" key="1">
    <citation type="submission" date="2022-03" db="EMBL/GenBank/DDBJ databases">
        <title>Streptomyces 7R015 and 7R016 isolated from Barleria lupulina in Thailand.</title>
        <authorList>
            <person name="Kanchanasin P."/>
            <person name="Phongsopitanun W."/>
            <person name="Tanasupawat S."/>
        </authorList>
    </citation>
    <scope>NUCLEOTIDE SEQUENCE</scope>
    <source>
        <strain evidence="1">7R015</strain>
    </source>
</reference>